<dbReference type="InterPro" id="IPR026444">
    <property type="entry name" value="Secre_tail"/>
</dbReference>
<dbReference type="Gene3D" id="2.60.40.740">
    <property type="match status" value="2"/>
</dbReference>
<evidence type="ECO:0000313" key="3">
    <source>
        <dbReference type="Proteomes" id="UP000323426"/>
    </source>
</evidence>
<accession>A0A5M6CVU3</accession>
<dbReference type="PROSITE" id="PS50012">
    <property type="entry name" value="RCC1_3"/>
    <property type="match status" value="7"/>
</dbReference>
<dbReference type="InterPro" id="IPR051553">
    <property type="entry name" value="Ran_GTPase-activating"/>
</dbReference>
<dbReference type="NCBIfam" id="TIGR04183">
    <property type="entry name" value="Por_Secre_tail"/>
    <property type="match status" value="1"/>
</dbReference>
<dbReference type="SUPFAM" id="SSF50985">
    <property type="entry name" value="RCC1/BLIP-II"/>
    <property type="match status" value="1"/>
</dbReference>
<dbReference type="Pfam" id="PF13573">
    <property type="entry name" value="SprB"/>
    <property type="match status" value="2"/>
</dbReference>
<comment type="caution">
    <text evidence="2">The sequence shown here is derived from an EMBL/GenBank/DDBJ whole genome shotgun (WGS) entry which is preliminary data.</text>
</comment>
<proteinExistence type="predicted"/>
<dbReference type="RefSeq" id="WP_150093029.1">
    <property type="nucleotide sequence ID" value="NZ_VWSF01000033.1"/>
</dbReference>
<dbReference type="Proteomes" id="UP000323426">
    <property type="component" value="Unassembled WGS sequence"/>
</dbReference>
<dbReference type="EMBL" id="VWSF01000033">
    <property type="protein sequence ID" value="KAA5539364.1"/>
    <property type="molecule type" value="Genomic_DNA"/>
</dbReference>
<dbReference type="PRINTS" id="PR00633">
    <property type="entry name" value="RCCNDNSATION"/>
</dbReference>
<protein>
    <submittedName>
        <fullName evidence="2">T9SS type A sorting domain-containing protein</fullName>
    </submittedName>
</protein>
<dbReference type="InterPro" id="IPR009091">
    <property type="entry name" value="RCC1/BLIP-II"/>
</dbReference>
<evidence type="ECO:0000259" key="1">
    <source>
        <dbReference type="Pfam" id="PF18962"/>
    </source>
</evidence>
<organism evidence="2 3">
    <name type="scientific">Adhaeribacter rhizoryzae</name>
    <dbReference type="NCBI Taxonomy" id="2607907"/>
    <lineage>
        <taxon>Bacteria</taxon>
        <taxon>Pseudomonadati</taxon>
        <taxon>Bacteroidota</taxon>
        <taxon>Cytophagia</taxon>
        <taxon>Cytophagales</taxon>
        <taxon>Hymenobacteraceae</taxon>
        <taxon>Adhaeribacter</taxon>
    </lineage>
</organism>
<dbReference type="PANTHER" id="PTHR45982">
    <property type="entry name" value="REGULATOR OF CHROMOSOME CONDENSATION"/>
    <property type="match status" value="1"/>
</dbReference>
<dbReference type="PROSITE" id="PS00626">
    <property type="entry name" value="RCC1_2"/>
    <property type="match status" value="3"/>
</dbReference>
<keyword evidence="3" id="KW-1185">Reference proteome</keyword>
<dbReference type="Pfam" id="PF18962">
    <property type="entry name" value="Por_Secre_tail"/>
    <property type="match status" value="1"/>
</dbReference>
<dbReference type="Pfam" id="PF00415">
    <property type="entry name" value="RCC1"/>
    <property type="match status" value="3"/>
</dbReference>
<dbReference type="Pfam" id="PF13540">
    <property type="entry name" value="RCC1_2"/>
    <property type="match status" value="1"/>
</dbReference>
<dbReference type="InterPro" id="IPR025667">
    <property type="entry name" value="SprB_repeat"/>
</dbReference>
<gene>
    <name evidence="2" type="ORF">F0145_24485</name>
</gene>
<reference evidence="2 3" key="1">
    <citation type="submission" date="2019-09" db="EMBL/GenBank/DDBJ databases">
        <title>Genome sequence and assembly of Adhaeribacter sp.</title>
        <authorList>
            <person name="Chhetri G."/>
        </authorList>
    </citation>
    <scope>NUCLEOTIDE SEQUENCE [LARGE SCALE GENOMIC DNA]</scope>
    <source>
        <strain evidence="2 3">DK36</strain>
    </source>
</reference>
<dbReference type="Gene3D" id="2.130.10.30">
    <property type="entry name" value="Regulator of chromosome condensation 1/beta-lactamase-inhibitor protein II"/>
    <property type="match status" value="3"/>
</dbReference>
<dbReference type="InterPro" id="IPR000408">
    <property type="entry name" value="Reg_chr_condens"/>
</dbReference>
<dbReference type="AlphaFoldDB" id="A0A5M6CVU3"/>
<feature type="domain" description="Secretion system C-terminal sorting" evidence="1">
    <location>
        <begin position="953"/>
        <end position="1030"/>
    </location>
</feature>
<evidence type="ECO:0000313" key="2">
    <source>
        <dbReference type="EMBL" id="KAA5539364.1"/>
    </source>
</evidence>
<sequence length="1032" mass="107856">MEIKFLLSFNAFTLNIKKSLQNLIFFDLAILLCFFTSGQLLFAQSLAQGGGALSESSYAVSADGKVYGWGSGPNDQLGNGTASSTTPVDISASGALAGKKIVSVATGRYRALALDAEGNVYSWGENNKVLPQQVAGLSGITAIAVGLSHSLALKSDGSVYAWGFGGDGQLGTGIFNDKYEAFSSSTPLLVGISEVIAISAGSNHSLALTSDGTVYFWGASVTAVPQKVNTLSQVAAIASGYNHFIALKSDGTVYTWGGNQSGELGNGTNISSQVPVKVINLSGVRAIAAGSSHSLAIKSDGTVYNWGYDGISKSNYTPVQVIGLSDITDIAGGLFHSLALKSDGRVYAWGSNRYSQLGNGTTTDSAVPVQAAVQLGTATATPVLSLSSSIFYAGQKLMTNVKANNYQVKGKPIAQLSDATGSFSSPVNIGTSLGYSGNYFQFSGTIPANTPPGSGYRIRVIDSNAGVIVSNNGADLHVIASPANISWQILEDFEQSNSWPWSPWSAPGDIGTVSGTLNSAAAHSGNYGISIGDWAQRTDVSIGATGDKISMWAKDNASLGFLSSYLQTYYFGLRGNRISFHSIPGYLDYSWQQLAAAEFNTQPGKWYRLEVTFIPGFIEGRVYDSDGVTELAYLKSRYANSGGSGSGSGIAIRGVAIDDISYSFVPQSLVATSALSGNVFSKGQAIAVPFAANGNFRSWNTFTAQLSDAAGNFNAPIDIGTIAGTTSGTIDAIIPANTPAGNNYRIRVVSYDPVVVGTDNGVNLTIKDLACTLVLTSKVTQAEPWYGMWGAFSGAGSIDLSVSGGTAPYTYRWNAGLFTQDIPAASPGKYVVTVTDAKGCTATTTVYVGRKNGPLTLAASPINVSGTGQQDGSIDLSVMGGVVPATYRWSNGATTEDLTNLAAGTYTVVVTDAFGRTATLTVQVLEPGTTHLTTTKKPTLTETFAEEVSGLAVYPNPTQNHTTIALHLPVGAYSLELYDIRGAKVKTLATGKAAADKTVELKINVARYSKGIYLLRLITDKGISSKRLVVER</sequence>
<name>A0A5M6CVU3_9BACT</name>
<dbReference type="PANTHER" id="PTHR45982:SF1">
    <property type="entry name" value="REGULATOR OF CHROMOSOME CONDENSATION"/>
    <property type="match status" value="1"/>
</dbReference>